<gene>
    <name evidence="1" type="ORF">FYK34_05245</name>
</gene>
<dbReference type="KEGG" id="chrm:FYK34_05245"/>
<dbReference type="Proteomes" id="UP000322079">
    <property type="component" value="Chromosome"/>
</dbReference>
<keyword evidence="2" id="KW-1185">Reference proteome</keyword>
<evidence type="ECO:0000313" key="2">
    <source>
        <dbReference type="Proteomes" id="UP000322079"/>
    </source>
</evidence>
<sequence>MKKQQGMSIIAILLFVAVAGAALLLAFRIIPVYTEYANVKHELQSLAAEANVGEYTLRHEFDQKASVADISAIKGDNLIVVTSANGNYLRAQYQREVPLVGNVSLLFHFDTAAGQPPVVQ</sequence>
<dbReference type="Pfam" id="PF16137">
    <property type="entry name" value="DUF4845"/>
    <property type="match status" value="1"/>
</dbReference>
<organism evidence="1 2">
    <name type="scientific">Chromobacterium paludis</name>
    <dbReference type="NCBI Taxonomy" id="2605945"/>
    <lineage>
        <taxon>Bacteria</taxon>
        <taxon>Pseudomonadati</taxon>
        <taxon>Pseudomonadota</taxon>
        <taxon>Betaproteobacteria</taxon>
        <taxon>Neisseriales</taxon>
        <taxon>Chromobacteriaceae</taxon>
        <taxon>Chromobacterium</taxon>
    </lineage>
</organism>
<evidence type="ECO:0000313" key="1">
    <source>
        <dbReference type="EMBL" id="QEL55012.1"/>
    </source>
</evidence>
<dbReference type="AlphaFoldDB" id="A0A5C1DE16"/>
<dbReference type="RefSeq" id="WP_149295383.1">
    <property type="nucleotide sequence ID" value="NZ_CP043473.1"/>
</dbReference>
<accession>A0A5C1DE16</accession>
<reference evidence="1 2" key="1">
    <citation type="submission" date="2019-08" db="EMBL/GenBank/DDBJ databases">
        <title>Chromobacterium paludis, a novel bacterium isolated from a Maryland marsh pond.</title>
        <authorList>
            <person name="Blackburn M.B."/>
            <person name="Gundersen-Rindal D.E."/>
        </authorList>
    </citation>
    <scope>NUCLEOTIDE SEQUENCE [LARGE SCALE GENOMIC DNA]</scope>
    <source>
        <strain evidence="2">IIBBL 257-1</strain>
    </source>
</reference>
<proteinExistence type="predicted"/>
<protein>
    <submittedName>
        <fullName evidence="1">DUF4845 domain-containing protein</fullName>
    </submittedName>
</protein>
<dbReference type="EMBL" id="CP043473">
    <property type="protein sequence ID" value="QEL55012.1"/>
    <property type="molecule type" value="Genomic_DNA"/>
</dbReference>
<name>A0A5C1DE16_9NEIS</name>
<dbReference type="InterPro" id="IPR032314">
    <property type="entry name" value="DUF4845"/>
</dbReference>